<dbReference type="AlphaFoldDB" id="A0A7J0D666"/>
<feature type="region of interest" description="Disordered" evidence="1">
    <location>
        <begin position="204"/>
        <end position="228"/>
    </location>
</feature>
<name>A0A7J0D666_9ERIC</name>
<evidence type="ECO:0000313" key="3">
    <source>
        <dbReference type="Proteomes" id="UP000585474"/>
    </source>
</evidence>
<dbReference type="Proteomes" id="UP000585474">
    <property type="component" value="Unassembled WGS sequence"/>
</dbReference>
<feature type="region of interest" description="Disordered" evidence="1">
    <location>
        <begin position="121"/>
        <end position="151"/>
    </location>
</feature>
<evidence type="ECO:0000313" key="2">
    <source>
        <dbReference type="EMBL" id="GFS28099.1"/>
    </source>
</evidence>
<accession>A0A7J0D666</accession>
<gene>
    <name evidence="2" type="ORF">Acr_00g0000040</name>
</gene>
<organism evidence="2 3">
    <name type="scientific">Actinidia rufa</name>
    <dbReference type="NCBI Taxonomy" id="165716"/>
    <lineage>
        <taxon>Eukaryota</taxon>
        <taxon>Viridiplantae</taxon>
        <taxon>Streptophyta</taxon>
        <taxon>Embryophyta</taxon>
        <taxon>Tracheophyta</taxon>
        <taxon>Spermatophyta</taxon>
        <taxon>Magnoliopsida</taxon>
        <taxon>eudicotyledons</taxon>
        <taxon>Gunneridae</taxon>
        <taxon>Pentapetalae</taxon>
        <taxon>asterids</taxon>
        <taxon>Ericales</taxon>
        <taxon>Actinidiaceae</taxon>
        <taxon>Actinidia</taxon>
    </lineage>
</organism>
<keyword evidence="3" id="KW-1185">Reference proteome</keyword>
<dbReference type="EMBL" id="BJWL01000032">
    <property type="protein sequence ID" value="GFS28099.1"/>
    <property type="molecule type" value="Genomic_DNA"/>
</dbReference>
<evidence type="ECO:0000256" key="1">
    <source>
        <dbReference type="SAM" id="MobiDB-lite"/>
    </source>
</evidence>
<reference evidence="3" key="1">
    <citation type="submission" date="2019-07" db="EMBL/GenBank/DDBJ databases">
        <title>De Novo Assembly of kiwifruit Actinidia rufa.</title>
        <authorList>
            <person name="Sugita-Konishi S."/>
            <person name="Sato K."/>
            <person name="Mori E."/>
            <person name="Abe Y."/>
            <person name="Kisaki G."/>
            <person name="Hamano K."/>
            <person name="Suezawa K."/>
            <person name="Otani M."/>
            <person name="Fukuda T."/>
            <person name="Manabe T."/>
            <person name="Gomi K."/>
            <person name="Tabuchi M."/>
            <person name="Akimitsu K."/>
            <person name="Kataoka I."/>
        </authorList>
    </citation>
    <scope>NUCLEOTIDE SEQUENCE [LARGE SCALE GENOMIC DNA]</scope>
    <source>
        <strain evidence="3">cv. Fuchu</strain>
    </source>
</reference>
<comment type="caution">
    <text evidence="2">The sequence shown here is derived from an EMBL/GenBank/DDBJ whole genome shotgun (WGS) entry which is preliminary data.</text>
</comment>
<protein>
    <submittedName>
        <fullName evidence="2">Uncharacterized protein</fullName>
    </submittedName>
</protein>
<dbReference type="OrthoDB" id="2006641at2759"/>
<proteinExistence type="predicted"/>
<sequence length="228" mass="24057">MSSVFPRRLPPSSELLSGLPLDMEPNERKLRQKSYDAVGCDVAWALPALSSMPLVVDLTLVAYAFAPSFGKSICIDFMVVVKLRMLPLLLLRMLQVGDEVPGILPSVGNAGVSEAAAGSTLRDAGTGKDAGTSLAAASQAMDRPAKQQRPGADYSSRIVNVGLVWPLALAAAAGVARVSPRRFGFDPFGAYLPYKQGAKLLARGNDRGSANKASRRLGGPPSSNNYNN</sequence>